<dbReference type="GO" id="GO:0015562">
    <property type="term" value="F:efflux transmembrane transporter activity"/>
    <property type="evidence" value="ECO:0007669"/>
    <property type="project" value="TreeGrafter"/>
</dbReference>
<evidence type="ECO:0000313" key="6">
    <source>
        <dbReference type="EMBL" id="TLS49383.1"/>
    </source>
</evidence>
<dbReference type="SUPFAM" id="SSF111369">
    <property type="entry name" value="HlyD-like secretion proteins"/>
    <property type="match status" value="2"/>
</dbReference>
<gene>
    <name evidence="6" type="ORF">FE782_25020</name>
</gene>
<dbReference type="NCBIfam" id="TIGR01730">
    <property type="entry name" value="RND_mfp"/>
    <property type="match status" value="1"/>
</dbReference>
<evidence type="ECO:0000259" key="3">
    <source>
        <dbReference type="Pfam" id="PF25954"/>
    </source>
</evidence>
<evidence type="ECO:0000256" key="2">
    <source>
        <dbReference type="SAM" id="Coils"/>
    </source>
</evidence>
<dbReference type="PANTHER" id="PTHR30469">
    <property type="entry name" value="MULTIDRUG RESISTANCE PROTEIN MDTA"/>
    <property type="match status" value="1"/>
</dbReference>
<evidence type="ECO:0000256" key="1">
    <source>
        <dbReference type="ARBA" id="ARBA00009477"/>
    </source>
</evidence>
<dbReference type="Gene3D" id="2.40.30.170">
    <property type="match status" value="1"/>
</dbReference>
<dbReference type="Pfam" id="PF25954">
    <property type="entry name" value="Beta-barrel_RND_2"/>
    <property type="match status" value="1"/>
</dbReference>
<comment type="similarity">
    <text evidence="1">Belongs to the membrane fusion protein (MFP) (TC 8.A.1) family.</text>
</comment>
<feature type="domain" description="CzcB-like barrel-sandwich hybrid" evidence="4">
    <location>
        <begin position="86"/>
        <end position="270"/>
    </location>
</feature>
<protein>
    <submittedName>
        <fullName evidence="6">Efflux RND transporter periplasmic adaptor subunit</fullName>
    </submittedName>
</protein>
<dbReference type="Gene3D" id="2.40.420.20">
    <property type="match status" value="1"/>
</dbReference>
<accession>A0A5R9G9H4</accession>
<proteinExistence type="inferred from homology"/>
<feature type="domain" description="CusB-like beta-barrel" evidence="3">
    <location>
        <begin position="279"/>
        <end position="351"/>
    </location>
</feature>
<dbReference type="EMBL" id="VCIW01000021">
    <property type="protein sequence ID" value="TLS49383.1"/>
    <property type="molecule type" value="Genomic_DNA"/>
</dbReference>
<keyword evidence="7" id="KW-1185">Reference proteome</keyword>
<organism evidence="6 7">
    <name type="scientific">Paenibacillus antri</name>
    <dbReference type="NCBI Taxonomy" id="2582848"/>
    <lineage>
        <taxon>Bacteria</taxon>
        <taxon>Bacillati</taxon>
        <taxon>Bacillota</taxon>
        <taxon>Bacilli</taxon>
        <taxon>Bacillales</taxon>
        <taxon>Paenibacillaceae</taxon>
        <taxon>Paenibacillus</taxon>
    </lineage>
</organism>
<dbReference type="InterPro" id="IPR006143">
    <property type="entry name" value="RND_pump_MFP"/>
</dbReference>
<dbReference type="AlphaFoldDB" id="A0A5R9G9H4"/>
<feature type="domain" description="YknX-like C-terminal permuted SH3-like" evidence="5">
    <location>
        <begin position="358"/>
        <end position="423"/>
    </location>
</feature>
<dbReference type="InterPro" id="IPR058647">
    <property type="entry name" value="BSH_CzcB-like"/>
</dbReference>
<dbReference type="Gene3D" id="2.40.50.100">
    <property type="match status" value="1"/>
</dbReference>
<evidence type="ECO:0000313" key="7">
    <source>
        <dbReference type="Proteomes" id="UP000309676"/>
    </source>
</evidence>
<sequence>MKEEGYLVRSGRKQRRFIGRGARHVGVGVLSLSMLTGCSLLDAFRSEEPAAEAPALKTVKVEPVAVRRIEEPVFVVGDVHSSLRMDVVVDIGGKVEQVYKRLGETVKAGEPLAKLSSTDAEQARSEAAAALDRALAAVAAGKQALADGRKELSVEIKKMELEYERLVRARNKTKNDYDGGAATKSALDEAELQVEASRIDLELARQKLRSMTSADAISSLEAEAKNAEQALLRIEEALTHLEVVSPIAGIITAQTLIEGTIVKAGEVVGTIDRVDPLRISAQLNEEAANLVRGKSDLQYALPGGETKSRANIHYLTSIMDPETKTYEISLEAPGVGSGLKPGMKVSVQLTEDADQTALGIPQYSVLEDGAMKYVFVLQGDVVEKREVRLGRSNANYYEVLSGVREGEKLVVTGQAGLQDREQVFSVEEETAWEPGAVQP</sequence>
<dbReference type="Proteomes" id="UP000309676">
    <property type="component" value="Unassembled WGS sequence"/>
</dbReference>
<dbReference type="PANTHER" id="PTHR30469:SF33">
    <property type="entry name" value="SLR1207 PROTEIN"/>
    <property type="match status" value="1"/>
</dbReference>
<dbReference type="InterPro" id="IPR058637">
    <property type="entry name" value="YknX-like_C"/>
</dbReference>
<comment type="caution">
    <text evidence="6">The sequence shown here is derived from an EMBL/GenBank/DDBJ whole genome shotgun (WGS) entry which is preliminary data.</text>
</comment>
<keyword evidence="2" id="KW-0175">Coiled coil</keyword>
<name>A0A5R9G9H4_9BACL</name>
<evidence type="ECO:0000259" key="4">
    <source>
        <dbReference type="Pfam" id="PF25973"/>
    </source>
</evidence>
<dbReference type="GO" id="GO:1990281">
    <property type="term" value="C:efflux pump complex"/>
    <property type="evidence" value="ECO:0007669"/>
    <property type="project" value="TreeGrafter"/>
</dbReference>
<evidence type="ECO:0000259" key="5">
    <source>
        <dbReference type="Pfam" id="PF25989"/>
    </source>
</evidence>
<dbReference type="Pfam" id="PF25973">
    <property type="entry name" value="BSH_CzcB"/>
    <property type="match status" value="1"/>
</dbReference>
<dbReference type="InterPro" id="IPR058792">
    <property type="entry name" value="Beta-barrel_RND_2"/>
</dbReference>
<dbReference type="Pfam" id="PF25989">
    <property type="entry name" value="YknX_C"/>
    <property type="match status" value="1"/>
</dbReference>
<reference evidence="6 7" key="1">
    <citation type="submission" date="2019-05" db="EMBL/GenBank/DDBJ databases">
        <authorList>
            <person name="Narsing Rao M.P."/>
            <person name="Li W.J."/>
        </authorList>
    </citation>
    <scope>NUCLEOTIDE SEQUENCE [LARGE SCALE GENOMIC DNA]</scope>
    <source>
        <strain evidence="6 7">SYSU_K30003</strain>
    </source>
</reference>
<feature type="coiled-coil region" evidence="2">
    <location>
        <begin position="142"/>
        <end position="244"/>
    </location>
</feature>